<dbReference type="InterPro" id="IPR003491">
    <property type="entry name" value="REP-like_C"/>
</dbReference>
<proteinExistence type="predicted"/>
<dbReference type="Pfam" id="PF02486">
    <property type="entry name" value="Rep_trans"/>
    <property type="match status" value="1"/>
</dbReference>
<keyword evidence="3" id="KW-1185">Reference proteome</keyword>
<name>A0A7X6S3U7_9LACO</name>
<evidence type="ECO:0000259" key="1">
    <source>
        <dbReference type="Pfam" id="PF02486"/>
    </source>
</evidence>
<reference evidence="2 3" key="1">
    <citation type="submission" date="2020-04" db="EMBL/GenBank/DDBJ databases">
        <title>MicrobeNet Type strains.</title>
        <authorList>
            <person name="Nicholson A.C."/>
        </authorList>
    </citation>
    <scope>NUCLEOTIDE SEQUENCE [LARGE SCALE GENOMIC DNA]</scope>
    <source>
        <strain evidence="2 3">CCUG 61472</strain>
    </source>
</reference>
<dbReference type="RefSeq" id="WP_168722799.1">
    <property type="nucleotide sequence ID" value="NZ_JAGMVU010000015.1"/>
</dbReference>
<dbReference type="GO" id="GO:0003743">
    <property type="term" value="F:translation initiation factor activity"/>
    <property type="evidence" value="ECO:0007669"/>
    <property type="project" value="UniProtKB-KW"/>
</dbReference>
<comment type="caution">
    <text evidence="2">The sequence shown here is derived from an EMBL/GenBank/DDBJ whole genome shotgun (WGS) entry which is preliminary data.</text>
</comment>
<feature type="domain" description="Replication initiation protein-like C-terminal" evidence="1">
    <location>
        <begin position="3"/>
        <end position="133"/>
    </location>
</feature>
<dbReference type="AlphaFoldDB" id="A0A7X6S3U7"/>
<protein>
    <submittedName>
        <fullName evidence="2">Replication initiation factor domain-containing protein</fullName>
    </submittedName>
</protein>
<evidence type="ECO:0000313" key="3">
    <source>
        <dbReference type="Proteomes" id="UP000549765"/>
    </source>
</evidence>
<organism evidence="2 3">
    <name type="scientific">Periweissella fabalis</name>
    <dbReference type="NCBI Taxonomy" id="1070421"/>
    <lineage>
        <taxon>Bacteria</taxon>
        <taxon>Bacillati</taxon>
        <taxon>Bacillota</taxon>
        <taxon>Bacilli</taxon>
        <taxon>Lactobacillales</taxon>
        <taxon>Lactobacillaceae</taxon>
        <taxon>Periweissella</taxon>
    </lineage>
</organism>
<gene>
    <name evidence="2" type="ORF">HF964_09455</name>
</gene>
<dbReference type="EMBL" id="JAAXPN010000014">
    <property type="protein sequence ID" value="NKZ25008.1"/>
    <property type="molecule type" value="Genomic_DNA"/>
</dbReference>
<keyword evidence="2" id="KW-0648">Protein biosynthesis</keyword>
<dbReference type="Proteomes" id="UP000549765">
    <property type="component" value="Unassembled WGS sequence"/>
</dbReference>
<accession>A0A7X6S3U7</accession>
<sequence>MFSHLKLRFYDKLQERMAKGYNVDSEIKSWQRYEIQLRAKRATQVLKILAYDNYQLGEFIKGVLKANINYRIPSKTDSNKRRWNSCKWWLKFLDDADEITFSQIQPEPTIESSKRWLERQVTSTLATMEMAFGSQFIINYLLVHGKERLTEKQKQRANMFFNDMSAQRLVLDEIKRELGDLEFVKLIFSMDEKKRTHLNRISVNS</sequence>
<evidence type="ECO:0000313" key="2">
    <source>
        <dbReference type="EMBL" id="NKZ25008.1"/>
    </source>
</evidence>
<keyword evidence="2" id="KW-0396">Initiation factor</keyword>